<protein>
    <submittedName>
        <fullName evidence="1">Uncharacterized protein</fullName>
    </submittedName>
</protein>
<comment type="caution">
    <text evidence="1">The sequence shown here is derived from an EMBL/GenBank/DDBJ whole genome shotgun (WGS) entry which is preliminary data.</text>
</comment>
<proteinExistence type="predicted"/>
<name>A0A0F9VIX2_9ZZZZ</name>
<organism evidence="1">
    <name type="scientific">marine sediment metagenome</name>
    <dbReference type="NCBI Taxonomy" id="412755"/>
    <lineage>
        <taxon>unclassified sequences</taxon>
        <taxon>metagenomes</taxon>
        <taxon>ecological metagenomes</taxon>
    </lineage>
</organism>
<dbReference type="AlphaFoldDB" id="A0A0F9VIX2"/>
<evidence type="ECO:0000313" key="1">
    <source>
        <dbReference type="EMBL" id="KKN73471.1"/>
    </source>
</evidence>
<accession>A0A0F9VIX2</accession>
<sequence>MRARKALKLPRPKDLQSNKLEDIQNHLRLLYEELDKQWRLLFQDVAVIQVDTDGWIYFGGKDAVGSARIGLVGTDWVCQHFIAGAYVSRLGSSP</sequence>
<dbReference type="EMBL" id="LAZR01000343">
    <property type="protein sequence ID" value="KKN73471.1"/>
    <property type="molecule type" value="Genomic_DNA"/>
</dbReference>
<gene>
    <name evidence="1" type="ORF">LCGC14_0400460</name>
</gene>
<reference evidence="1" key="1">
    <citation type="journal article" date="2015" name="Nature">
        <title>Complex archaea that bridge the gap between prokaryotes and eukaryotes.</title>
        <authorList>
            <person name="Spang A."/>
            <person name="Saw J.H."/>
            <person name="Jorgensen S.L."/>
            <person name="Zaremba-Niedzwiedzka K."/>
            <person name="Martijn J."/>
            <person name="Lind A.E."/>
            <person name="van Eijk R."/>
            <person name="Schleper C."/>
            <person name="Guy L."/>
            <person name="Ettema T.J."/>
        </authorList>
    </citation>
    <scope>NUCLEOTIDE SEQUENCE</scope>
</reference>